<reference evidence="1 2" key="1">
    <citation type="submission" date="2018-11" db="EMBL/GenBank/DDBJ databases">
        <authorList>
            <consortium name="Pathogen Informatics"/>
        </authorList>
    </citation>
    <scope>NUCLEOTIDE SEQUENCE [LARGE SCALE GENOMIC DNA]</scope>
    <source>
        <strain evidence="1 2">Zambia</strain>
    </source>
</reference>
<protein>
    <submittedName>
        <fullName evidence="1">Uncharacterized protein</fullName>
    </submittedName>
</protein>
<dbReference type="AlphaFoldDB" id="A0A183LEY8"/>
<gene>
    <name evidence="1" type="ORF">SMRZ_LOCUS2363</name>
</gene>
<evidence type="ECO:0000313" key="2">
    <source>
        <dbReference type="Proteomes" id="UP000277204"/>
    </source>
</evidence>
<name>A0A183LEY8_9TREM</name>
<evidence type="ECO:0000313" key="1">
    <source>
        <dbReference type="EMBL" id="VDO54692.1"/>
    </source>
</evidence>
<dbReference type="EMBL" id="UZAI01000593">
    <property type="protein sequence ID" value="VDO54692.1"/>
    <property type="molecule type" value="Genomic_DNA"/>
</dbReference>
<accession>A0A183LEY8</accession>
<keyword evidence="2" id="KW-1185">Reference proteome</keyword>
<sequence length="106" mass="11609">MPNLPPLSGLGTGSNFKRAAGGDVKTFTYLDSIINEHGGSDAYVEARIGKARAAYLQLKNICNSKQLSVKQHQCRSFQYKCQNSSTVLGEKLENNGNHNLEDTSVY</sequence>
<proteinExistence type="predicted"/>
<organism evidence="1 2">
    <name type="scientific">Schistosoma margrebowiei</name>
    <dbReference type="NCBI Taxonomy" id="48269"/>
    <lineage>
        <taxon>Eukaryota</taxon>
        <taxon>Metazoa</taxon>
        <taxon>Spiralia</taxon>
        <taxon>Lophotrochozoa</taxon>
        <taxon>Platyhelminthes</taxon>
        <taxon>Trematoda</taxon>
        <taxon>Digenea</taxon>
        <taxon>Strigeidida</taxon>
        <taxon>Schistosomatoidea</taxon>
        <taxon>Schistosomatidae</taxon>
        <taxon>Schistosoma</taxon>
    </lineage>
</organism>
<dbReference type="Proteomes" id="UP000277204">
    <property type="component" value="Unassembled WGS sequence"/>
</dbReference>